<evidence type="ECO:0000313" key="3">
    <source>
        <dbReference type="RefSeq" id="XP_013379281.1"/>
    </source>
</evidence>
<feature type="compositionally biased region" description="Basic and acidic residues" evidence="1">
    <location>
        <begin position="1535"/>
        <end position="1571"/>
    </location>
</feature>
<gene>
    <name evidence="3" type="primary">LOC106150826</name>
</gene>
<feature type="compositionally biased region" description="Basic and acidic residues" evidence="1">
    <location>
        <begin position="1769"/>
        <end position="1782"/>
    </location>
</feature>
<dbReference type="PANTHER" id="PTHR21696">
    <property type="entry name" value="PROTEIN UNC-79 HOMOLOG"/>
    <property type="match status" value="1"/>
</dbReference>
<dbReference type="InterPro" id="IPR016024">
    <property type="entry name" value="ARM-type_fold"/>
</dbReference>
<dbReference type="PANTHER" id="PTHR21696:SF2">
    <property type="entry name" value="PROTEIN UNC-79 HOMOLOG"/>
    <property type="match status" value="1"/>
</dbReference>
<dbReference type="Pfam" id="PF14776">
    <property type="entry name" value="UNC-79"/>
    <property type="match status" value="1"/>
</dbReference>
<dbReference type="OrthoDB" id="6270916at2759"/>
<dbReference type="SUPFAM" id="SSF48371">
    <property type="entry name" value="ARM repeat"/>
    <property type="match status" value="1"/>
</dbReference>
<dbReference type="KEGG" id="lak:106150826"/>
<feature type="region of interest" description="Disordered" evidence="1">
    <location>
        <begin position="864"/>
        <end position="887"/>
    </location>
</feature>
<dbReference type="GeneID" id="106150826"/>
<feature type="region of interest" description="Disordered" evidence="1">
    <location>
        <begin position="1518"/>
        <end position="1652"/>
    </location>
</feature>
<dbReference type="STRING" id="7574.A0A1S3H1C4"/>
<protein>
    <submittedName>
        <fullName evidence="3">Protein unc-79 homolog</fullName>
    </submittedName>
</protein>
<dbReference type="InterPro" id="IPR024855">
    <property type="entry name" value="UNC79"/>
</dbReference>
<feature type="compositionally biased region" description="Basic and acidic residues" evidence="1">
    <location>
        <begin position="1581"/>
        <end position="1594"/>
    </location>
</feature>
<feature type="compositionally biased region" description="Basic and acidic residues" evidence="1">
    <location>
        <begin position="1741"/>
        <end position="1752"/>
    </location>
</feature>
<feature type="compositionally biased region" description="Acidic residues" evidence="1">
    <location>
        <begin position="1525"/>
        <end position="1534"/>
    </location>
</feature>
<feature type="region of interest" description="Disordered" evidence="1">
    <location>
        <begin position="1358"/>
        <end position="1377"/>
    </location>
</feature>
<keyword evidence="2" id="KW-1185">Reference proteome</keyword>
<sequence length="2509" mass="281851">MGTRAASFTAKIRILKDYQYRVVNNLPPVPTGTDVANTLKYFSQALLGVLKEVPSMPTEIFGARQRDSIRLSVFPNLNYSGLYYAVMTVIDIVPMVQIGQLALAEATLHVLCCLVPFLEYDLLDSLPYTVASTLACFPASLQKETILLLCTHLLPLTLGHVGMRDMCTYATDSVPAIIMLVFQYTDKEDYHTQLLECLMSLKKDISKDLLNVIAYGPPASRAPAANLLFRYWPQMSPNTREKKGIVTKVPATNPFTCQRELCPNARAGPAPAIKLCIHPAVSVQSGRPPPLYICQDCMDILAREHSGDIQDMLLPMEQVSSVCENKNCASNENLAVCTCFHLACASYNGNRPIRFCASCHVNRHYNKDGQHHVVQSTLPNIWGTSDQELQHYMVEAIVSLLKEAQPPEEKKVLEASGTHVHASWGDIRENGAENNNDDRKILSRYGIWLLVEFCKPKEELPIELLARLLGMLFQWFKDTTNQGMGGIDGVGSALEKLKAEYIYNWLQLVNKSHFEIMLSCLLPHPVEYARVGGPWDTLANRTTLINNLAKLMERKLTKSMSEPPEPEYELKEEELPPHLQLLHALLKELYTQTDADVLFYVLKALRYLCLHAECLNLALKDNEEYVKYCLKKFLIIELWKILQAEHSQLASICVPILLHCLTLPTGSDIMWRIVEQDFQNEDWRARFSAVEKVSVLLRYVRCETVKENQVLLTTLAHAFCHLIESLNDINCMVAQKTKFYLETQKKSSIKCLCMCLEFQFDSVINDRTMILQRMQILSNVLPDLGILSWEFFLHRFDALSLEAQIDLESSGDISHPTDLVSSDRESEHFLQKLNRARFALARTDSVRSVSASLYGNKPPFRKASSMPLYGTPRPGVSPSNRGTSVSMSASPKVLPKWKVLMYMQRWWLSHHQPAESTPPSQTESHPDQSAGKMLLCRGSLVTLIIYKRIFVLACSCGGDRLTPWLLIAVMVWVLPLRLCFLYPVFTSFKNELQLKTQQVVISFNRFWNVCDKLELSLIFKFSIQITFSFEKISNRCIYDSPFNVITYSVSADITGSVQIVQFKILLSNCHHFIPPFIHLQNYFQLLSLFLRTIQSSHLSINVEKPCIRQQSAPQFGRRGTRSGLSIFGSYMLSGVGGYLREFTDQQSNFSALLQKAMDLEGVDRETVHKVTALLMKFMMNSDQDIVSSDKEESKYQDIVLRHLNVLLGYNQSEKAFSVPPYKLRCSATVNAFLAGLPHVLDRNFELGNTILPVAVILLQYVPSPQRYASDYQPPNYTLWYLEPHTRQAWLTALLVILYKYSYNKSSPNAEIIEFLVQLAINTVYAQQHRCKTGEEGGAMMSPLLTRNASNVSTVELENIEETDTPPQSPTSPEATVSLESSLGMASISFGHRRRGAINTPLEESPSEVESPDTPPKSDSDGPVTGKKLPDYSFTTDETQEKKDTEKFPAPKASSLLKSPKSGNKGVGGRRFELHVADATDAGYAAGDDNDDDDNEDEMTLEQSFEMHIMQKVKEDEMKRRLAAQQDEDGAEGSDVEEKTLHYGTESHVERKMAQQIKEFEGEKSPEIHPAEPDVPPAGAGVKEEAVVDKPEGKPLAKPVRHKPPIPVELLGLATRSKSEDKPAVSVEIDKKDNIKGAGPDGRPSSLIKPDKPVIPTLEITHEEITKPVVPAFESAQAVPLKPTLPAFKAKAEETVEPAHPVFEVTAVTIEESVILPLPKFEVTVEDSFQATVPNIEVGQEETPKEQADKDEEKEQDDAAGGSDNVAPQLKEEVEEGKKVEEQAKVTVEPEVTKTESVEVKVPDISTDAVVTPSQTPHYRQRRGRKTGLATIELQKIMPELAEKHEPEKLRRRRKADIISKSQQLKQKSQQSRFGSGEQPIIDRCPECKAVLEQYDEDTISLCIVCMEAFVHREPSMSAPYLLDMLQAVTRIAANSPYPWQNDWKVVIPGSSVSVARQFLRCVLHQLAPNGIFPQLFQSKIEEPDFMKTLASALMDFNELNCYAALQHLLEGMNNKKTLPQDTLMQVLNNLSSYMECIPLETTSPTWPGILGQFEGYFRKLLPELPVGCDIAPVMKIMASVLKIPGVASNKGILEPFSKVLSFAIQNCELLLQHLIDICSLANRVFIKERDKVFLARTIVFELVQALKFRASVPDSNLLLLVQFVCIDAGGTITPGTVTEEYCTYSFNPMTHPVVSTSASECMKQHLNECVDFIADLHTLTKVKNNMKGSSFNLNEDTLGNQLKSGIAQYIALEFTRGNGRDNRAINRYLPWLYHPPSAMQQGPKEFIDCITHIRLLSWLLLGSLTHTAITQCSGPIICQPIPLEASQYIADHILVIMTGFAEQSKASVLHMSSLFHAFILCQLWTMYCESLAWHHTFGSDTHEMASETVMDFWGRVTPGILQLLSHSRMMAEMVNLHFLSMMEALQECNSSVLSKLFALWTPIFHSYHGQLPGHIQVRLQTCQNWAPPKKTKDEAAQKSSMLLTWLKRLQFKLGQTEIQSSSATQFYAV</sequence>
<organism evidence="2 3">
    <name type="scientific">Lingula anatina</name>
    <name type="common">Brachiopod</name>
    <name type="synonym">Lingula unguis</name>
    <dbReference type="NCBI Taxonomy" id="7574"/>
    <lineage>
        <taxon>Eukaryota</taxon>
        <taxon>Metazoa</taxon>
        <taxon>Spiralia</taxon>
        <taxon>Lophotrochozoa</taxon>
        <taxon>Brachiopoda</taxon>
        <taxon>Linguliformea</taxon>
        <taxon>Lingulata</taxon>
        <taxon>Lingulida</taxon>
        <taxon>Linguloidea</taxon>
        <taxon>Lingulidae</taxon>
        <taxon>Lingula</taxon>
    </lineage>
</organism>
<feature type="compositionally biased region" description="Polar residues" evidence="1">
    <location>
        <begin position="877"/>
        <end position="887"/>
    </location>
</feature>
<proteinExistence type="predicted"/>
<accession>A0A1S3H1C4</accession>
<reference evidence="3" key="1">
    <citation type="submission" date="2025-08" db="UniProtKB">
        <authorList>
            <consortium name="RefSeq"/>
        </authorList>
    </citation>
    <scope>IDENTIFICATION</scope>
    <source>
        <tissue evidence="3">Gonads</tissue>
    </source>
</reference>
<feature type="compositionally biased region" description="Basic and acidic residues" evidence="1">
    <location>
        <begin position="1438"/>
        <end position="1448"/>
    </location>
</feature>
<feature type="compositionally biased region" description="Basic and acidic residues" evidence="1">
    <location>
        <begin position="1616"/>
        <end position="1634"/>
    </location>
</feature>
<dbReference type="InParanoid" id="A0A1S3H1C4"/>
<feature type="region of interest" description="Disordered" evidence="1">
    <location>
        <begin position="1398"/>
        <end position="1468"/>
    </location>
</feature>
<evidence type="ECO:0000256" key="1">
    <source>
        <dbReference type="SAM" id="MobiDB-lite"/>
    </source>
</evidence>
<evidence type="ECO:0000313" key="2">
    <source>
        <dbReference type="Proteomes" id="UP000085678"/>
    </source>
</evidence>
<dbReference type="Proteomes" id="UP000085678">
    <property type="component" value="Unplaced"/>
</dbReference>
<feature type="compositionally biased region" description="Low complexity" evidence="1">
    <location>
        <begin position="1449"/>
        <end position="1461"/>
    </location>
</feature>
<feature type="region of interest" description="Disordered" evidence="1">
    <location>
        <begin position="1731"/>
        <end position="1782"/>
    </location>
</feature>
<name>A0A1S3H1C4_LINAN</name>
<dbReference type="FunCoup" id="A0A1S3H1C4">
    <property type="interactions" value="35"/>
</dbReference>
<dbReference type="RefSeq" id="XP_013379281.1">
    <property type="nucleotide sequence ID" value="XM_013523827.1"/>
</dbReference>